<evidence type="ECO:0000256" key="1">
    <source>
        <dbReference type="SAM" id="SignalP"/>
    </source>
</evidence>
<protein>
    <recommendedName>
        <fullName evidence="2">DUF2268 domain-containing protein</fullName>
    </recommendedName>
</protein>
<organism evidence="3 4">
    <name type="scientific">Sphingopyxis italica</name>
    <dbReference type="NCBI Taxonomy" id="1129133"/>
    <lineage>
        <taxon>Bacteria</taxon>
        <taxon>Pseudomonadati</taxon>
        <taxon>Pseudomonadota</taxon>
        <taxon>Alphaproteobacteria</taxon>
        <taxon>Sphingomonadales</taxon>
        <taxon>Sphingomonadaceae</taxon>
        <taxon>Sphingopyxis</taxon>
    </lineage>
</organism>
<dbReference type="Pfam" id="PF10026">
    <property type="entry name" value="DUF2268"/>
    <property type="match status" value="1"/>
</dbReference>
<dbReference type="EMBL" id="JAATIT010000001">
    <property type="protein sequence ID" value="NJB88820.1"/>
    <property type="molecule type" value="Genomic_DNA"/>
</dbReference>
<name>A0A7X6B7N5_9SPHN</name>
<proteinExistence type="predicted"/>
<feature type="signal peptide" evidence="1">
    <location>
        <begin position="1"/>
        <end position="23"/>
    </location>
</feature>
<feature type="chain" id="PRO_5031273152" description="DUF2268 domain-containing protein" evidence="1">
    <location>
        <begin position="24"/>
        <end position="318"/>
    </location>
</feature>
<evidence type="ECO:0000259" key="2">
    <source>
        <dbReference type="Pfam" id="PF10026"/>
    </source>
</evidence>
<dbReference type="RefSeq" id="WP_167919813.1">
    <property type="nucleotide sequence ID" value="NZ_JAATIT010000001.1"/>
</dbReference>
<keyword evidence="4" id="KW-1185">Reference proteome</keyword>
<reference evidence="3 4" key="1">
    <citation type="submission" date="2020-03" db="EMBL/GenBank/DDBJ databases">
        <title>Genomic Encyclopedia of Type Strains, Phase IV (KMG-IV): sequencing the most valuable type-strain genomes for metagenomic binning, comparative biology and taxonomic classification.</title>
        <authorList>
            <person name="Goeker M."/>
        </authorList>
    </citation>
    <scope>NUCLEOTIDE SEQUENCE [LARGE SCALE GENOMIC DNA]</scope>
    <source>
        <strain evidence="3 4">DSM 25229</strain>
    </source>
</reference>
<comment type="caution">
    <text evidence="3">The sequence shown here is derived from an EMBL/GenBank/DDBJ whole genome shotgun (WGS) entry which is preliminary data.</text>
</comment>
<feature type="domain" description="DUF2268" evidence="2">
    <location>
        <begin position="173"/>
        <end position="293"/>
    </location>
</feature>
<evidence type="ECO:0000313" key="3">
    <source>
        <dbReference type="EMBL" id="NJB88820.1"/>
    </source>
</evidence>
<evidence type="ECO:0000313" key="4">
    <source>
        <dbReference type="Proteomes" id="UP000535078"/>
    </source>
</evidence>
<dbReference type="AlphaFoldDB" id="A0A7X6B7N5"/>
<gene>
    <name evidence="3" type="ORF">GGR90_000972</name>
</gene>
<dbReference type="Proteomes" id="UP000535078">
    <property type="component" value="Unassembled WGS sequence"/>
</dbReference>
<dbReference type="InterPro" id="IPR018728">
    <property type="entry name" value="DUF2268"/>
</dbReference>
<sequence length="318" mass="34611">MTARNMMRSLFGIALLAATPAHAHEGHTDEAAEPHGGARVTIVTSDVDRFYALYDDPALAAQPELVAARYLAAPTPGLAEFMVMRRITPEKLAAALHKKPQVFADARGCAANLPEVRMRLVAATDRLARLYPAAKFPPITIAIGRATTAGTANAKGLYIGLEALCAAKFIEADDEDRFVHVIAHEYVHVQQPLAQVEDREESVLRAALVEGAAEFVAERMTGSVAYPLLHQWAKGREKELETIFLAEKDQKAIGSRWLYNQKGAGGWPGDLGYWIGYRVAKSYYDRAPDKTAAIKAIIEMRDPAAFLAASGWVDTASP</sequence>
<accession>A0A7X6B7N5</accession>
<keyword evidence="1" id="KW-0732">Signal</keyword>